<feature type="region of interest" description="Disordered" evidence="1">
    <location>
        <begin position="398"/>
        <end position="431"/>
    </location>
</feature>
<reference evidence="3 4" key="1">
    <citation type="submission" date="2019-06" db="EMBL/GenBank/DDBJ databases">
        <title>Sequencing the genomes of 1000 actinobacteria strains.</title>
        <authorList>
            <person name="Klenk H.-P."/>
        </authorList>
    </citation>
    <scope>NUCLEOTIDE SEQUENCE [LARGE SCALE GENOMIC DNA]</scope>
    <source>
        <strain evidence="3 4">DSM 18935</strain>
    </source>
</reference>
<dbReference type="CDD" id="cd00085">
    <property type="entry name" value="HNHc"/>
    <property type="match status" value="1"/>
</dbReference>
<evidence type="ECO:0000259" key="2">
    <source>
        <dbReference type="SMART" id="SM00507"/>
    </source>
</evidence>
<dbReference type="EMBL" id="VIUW01000005">
    <property type="protein sequence ID" value="TWD13211.1"/>
    <property type="molecule type" value="Genomic_DNA"/>
</dbReference>
<keyword evidence="4" id="KW-1185">Reference proteome</keyword>
<organism evidence="3 4">
    <name type="scientific">Marihabitans asiaticum</name>
    <dbReference type="NCBI Taxonomy" id="415218"/>
    <lineage>
        <taxon>Bacteria</taxon>
        <taxon>Bacillati</taxon>
        <taxon>Actinomycetota</taxon>
        <taxon>Actinomycetes</taxon>
        <taxon>Micrococcales</taxon>
        <taxon>Intrasporangiaceae</taxon>
        <taxon>Marihabitans</taxon>
    </lineage>
</organism>
<evidence type="ECO:0000256" key="1">
    <source>
        <dbReference type="SAM" id="MobiDB-lite"/>
    </source>
</evidence>
<feature type="domain" description="HNH nuclease" evidence="2">
    <location>
        <begin position="486"/>
        <end position="537"/>
    </location>
</feature>
<evidence type="ECO:0000313" key="4">
    <source>
        <dbReference type="Proteomes" id="UP000315628"/>
    </source>
</evidence>
<name>A0A560W6H0_9MICO</name>
<accession>A0A560W6H0</accession>
<dbReference type="Proteomes" id="UP000315628">
    <property type="component" value="Unassembled WGS sequence"/>
</dbReference>
<dbReference type="OrthoDB" id="3541361at2"/>
<sequence>MTSTSTIETVQQGLLDLQSGDVDALRDLAIGDLALALDSMSDETLQTMTRERAEVVVAATQRVMNAMSVIQAEALTTFADETHHRMEQREAQRRAEFEERRDAAAARGVSFRERWHPIPGAESFAAAELAPLLHVSPRTMSTRLSRARRLVSHLPAFRRLGRAGDLEPWRAHAVVRASELLEVADLAEFEARVTAVDVRELSCSEIGRRARRAAAVTDPRGIEEVAERARARRSVSCAPDRDLPGLTTWQVRMPSDIAARAWRAVDDLAREYHAARRDAGDAVTLDQARADALADLVLARADITTTLDLVVPLAALVAAGTDRDGAGATPAHATAQGEPAAGVFRPAHQLAPSEILRRDGCSDPLVLSWVDGTELHAASVVESEVALQLGAHLEVLGNPHLRPAPPPDPLPPPDSVETGSPGSDPPESTPWFVPGLVDAGRIGELLPSDISRMLADPDTRIRLLGSHPTTGAAVGDATAAYRPGKTLSRRVRRRDGTCRFPGCGAPAARTQLDHVEPYPRGATSEHNLVCLCAAHHGFKHHAGWRLTMTPDGVCTWTSPTGRQHTTHPAVVHDLAT</sequence>
<dbReference type="InterPro" id="IPR003615">
    <property type="entry name" value="HNH_nuc"/>
</dbReference>
<feature type="region of interest" description="Disordered" evidence="1">
    <location>
        <begin position="322"/>
        <end position="343"/>
    </location>
</feature>
<gene>
    <name evidence="3" type="ORF">FB557_2599</name>
</gene>
<proteinExistence type="predicted"/>
<dbReference type="Gene3D" id="1.10.30.50">
    <property type="match status" value="1"/>
</dbReference>
<comment type="caution">
    <text evidence="3">The sequence shown here is derived from an EMBL/GenBank/DDBJ whole genome shotgun (WGS) entry which is preliminary data.</text>
</comment>
<dbReference type="AlphaFoldDB" id="A0A560W6H0"/>
<protein>
    <recommendedName>
        <fullName evidence="2">HNH nuclease domain-containing protein</fullName>
    </recommendedName>
</protein>
<feature type="compositionally biased region" description="Low complexity" evidence="1">
    <location>
        <begin position="322"/>
        <end position="331"/>
    </location>
</feature>
<evidence type="ECO:0000313" key="3">
    <source>
        <dbReference type="EMBL" id="TWD13211.1"/>
    </source>
</evidence>
<feature type="compositionally biased region" description="Pro residues" evidence="1">
    <location>
        <begin position="402"/>
        <end position="414"/>
    </location>
</feature>
<dbReference type="SMART" id="SM00507">
    <property type="entry name" value="HNHc"/>
    <property type="match status" value="1"/>
</dbReference>
<dbReference type="RefSeq" id="WP_144858034.1">
    <property type="nucleotide sequence ID" value="NZ_BAAAYT010000002.1"/>
</dbReference>